<proteinExistence type="predicted"/>
<feature type="transmembrane region" description="Helical" evidence="1">
    <location>
        <begin position="118"/>
        <end position="141"/>
    </location>
</feature>
<dbReference type="AlphaFoldDB" id="A0A6J6UH91"/>
<evidence type="ECO:0000259" key="2">
    <source>
        <dbReference type="Pfam" id="PF13751"/>
    </source>
</evidence>
<keyword evidence="1" id="KW-0812">Transmembrane</keyword>
<accession>A0A6J6UH91</accession>
<gene>
    <name evidence="3" type="ORF">UFOPK2810_01247</name>
</gene>
<dbReference type="EMBL" id="CAEZYZ010000223">
    <property type="protein sequence ID" value="CAB4759152.1"/>
    <property type="molecule type" value="Genomic_DNA"/>
</dbReference>
<protein>
    <submittedName>
        <fullName evidence="3">Unannotated protein</fullName>
    </submittedName>
</protein>
<dbReference type="Pfam" id="PF13751">
    <property type="entry name" value="DDE_Tnp_1_6"/>
    <property type="match status" value="1"/>
</dbReference>
<dbReference type="InterPro" id="IPR025668">
    <property type="entry name" value="Tnp_DDE_dom"/>
</dbReference>
<organism evidence="3">
    <name type="scientific">freshwater metagenome</name>
    <dbReference type="NCBI Taxonomy" id="449393"/>
    <lineage>
        <taxon>unclassified sequences</taxon>
        <taxon>metagenomes</taxon>
        <taxon>ecological metagenomes</taxon>
    </lineage>
</organism>
<sequence>MICGNCPFSQDLPAGTPVVARPHAVPELPVEPARPARNASKADRESYAGAKADWDRQGDFLRCCRQRTITIAGNVVAKVRQPLAWGSDAWIESYSRRTHVEGTFGNYKSAKTADLQRGWIFIVGMVKTSLMLAAVAVATNIRLLRKWAARTGDRVHALCAVDPVDHGFEERDADGNPDLALAPPVEA</sequence>
<keyword evidence="1" id="KW-1133">Transmembrane helix</keyword>
<evidence type="ECO:0000256" key="1">
    <source>
        <dbReference type="SAM" id="Phobius"/>
    </source>
</evidence>
<reference evidence="3" key="1">
    <citation type="submission" date="2020-05" db="EMBL/GenBank/DDBJ databases">
        <authorList>
            <person name="Chiriac C."/>
            <person name="Salcher M."/>
            <person name="Ghai R."/>
            <person name="Kavagutti S V."/>
        </authorList>
    </citation>
    <scope>NUCLEOTIDE SEQUENCE</scope>
</reference>
<name>A0A6J6UH91_9ZZZZ</name>
<feature type="domain" description="Transposase DDE" evidence="2">
    <location>
        <begin position="85"/>
        <end position="143"/>
    </location>
</feature>
<keyword evidence="1" id="KW-0472">Membrane</keyword>
<evidence type="ECO:0000313" key="3">
    <source>
        <dbReference type="EMBL" id="CAB4759152.1"/>
    </source>
</evidence>